<evidence type="ECO:0000256" key="2">
    <source>
        <dbReference type="ARBA" id="ARBA00001946"/>
    </source>
</evidence>
<comment type="cofactor">
    <cofactor evidence="2">
        <name>Mg(2+)</name>
        <dbReference type="ChEBI" id="CHEBI:18420"/>
    </cofactor>
</comment>
<dbReference type="SFLD" id="SFLDS00003">
    <property type="entry name" value="Haloacid_Dehalogenase"/>
    <property type="match status" value="1"/>
</dbReference>
<evidence type="ECO:0000256" key="3">
    <source>
        <dbReference type="ARBA" id="ARBA00004818"/>
    </source>
</evidence>
<dbReference type="InterPro" id="IPR006439">
    <property type="entry name" value="HAD-SF_hydro_IA"/>
</dbReference>
<proteinExistence type="inferred from homology"/>
<gene>
    <name evidence="10" type="primary">gph</name>
    <name evidence="10" type="ORF">Q2T77_06375</name>
</gene>
<dbReference type="InterPro" id="IPR036412">
    <property type="entry name" value="HAD-like_sf"/>
</dbReference>
<dbReference type="Pfam" id="PF13419">
    <property type="entry name" value="HAD_2"/>
    <property type="match status" value="1"/>
</dbReference>
<dbReference type="NCBIfam" id="TIGR01509">
    <property type="entry name" value="HAD-SF-IA-v3"/>
    <property type="match status" value="1"/>
</dbReference>
<comment type="pathway">
    <text evidence="3">Organic acid metabolism; glycolate biosynthesis; glycolate from 2-phosphoglycolate: step 1/1.</text>
</comment>
<dbReference type="PRINTS" id="PR00413">
    <property type="entry name" value="HADHALOGNASE"/>
</dbReference>
<dbReference type="RefSeq" id="WP_286526289.1">
    <property type="nucleotide sequence ID" value="NZ_JAUJZH010000003.1"/>
</dbReference>
<dbReference type="InterPro" id="IPR037512">
    <property type="entry name" value="PGPase_prok"/>
</dbReference>
<organism evidence="10 11">
    <name type="scientific">Variovorax ginsengisoli</name>
    <dbReference type="NCBI Taxonomy" id="363844"/>
    <lineage>
        <taxon>Bacteria</taxon>
        <taxon>Pseudomonadati</taxon>
        <taxon>Pseudomonadota</taxon>
        <taxon>Betaproteobacteria</taxon>
        <taxon>Burkholderiales</taxon>
        <taxon>Comamonadaceae</taxon>
        <taxon>Variovorax</taxon>
    </lineage>
</organism>
<evidence type="ECO:0000313" key="10">
    <source>
        <dbReference type="EMBL" id="MDO1531907.1"/>
    </source>
</evidence>
<dbReference type="SFLD" id="SFLDG01129">
    <property type="entry name" value="C1.5:_HAD__Beta-PGM__Phosphata"/>
    <property type="match status" value="1"/>
</dbReference>
<evidence type="ECO:0000256" key="7">
    <source>
        <dbReference type="ARBA" id="ARBA00022801"/>
    </source>
</evidence>
<dbReference type="PANTHER" id="PTHR43434">
    <property type="entry name" value="PHOSPHOGLYCOLATE PHOSPHATASE"/>
    <property type="match status" value="1"/>
</dbReference>
<keyword evidence="6" id="KW-0479">Metal-binding</keyword>
<protein>
    <recommendedName>
        <fullName evidence="5">phosphoglycolate phosphatase</fullName>
        <ecNumber evidence="5">3.1.3.18</ecNumber>
    </recommendedName>
</protein>
<accession>A0ABT8S1Q6</accession>
<evidence type="ECO:0000313" key="11">
    <source>
        <dbReference type="Proteomes" id="UP001169027"/>
    </source>
</evidence>
<evidence type="ECO:0000256" key="9">
    <source>
        <dbReference type="ARBA" id="ARBA00023277"/>
    </source>
</evidence>
<dbReference type="InterPro" id="IPR041492">
    <property type="entry name" value="HAD_2"/>
</dbReference>
<dbReference type="GO" id="GO:0008967">
    <property type="term" value="F:phosphoglycolate phosphatase activity"/>
    <property type="evidence" value="ECO:0007669"/>
    <property type="project" value="UniProtKB-EC"/>
</dbReference>
<dbReference type="EMBL" id="JAUKVY010000003">
    <property type="protein sequence ID" value="MDO1531907.1"/>
    <property type="molecule type" value="Genomic_DNA"/>
</dbReference>
<comment type="similarity">
    <text evidence="4">Belongs to the HAD-like hydrolase superfamily. CbbY/CbbZ/Gph/YieH family.</text>
</comment>
<dbReference type="InterPro" id="IPR050155">
    <property type="entry name" value="HAD-like_hydrolase_sf"/>
</dbReference>
<dbReference type="SFLD" id="SFLDG01135">
    <property type="entry name" value="C1.5.6:_HAD__Beta-PGM__Phospha"/>
    <property type="match status" value="1"/>
</dbReference>
<comment type="catalytic activity">
    <reaction evidence="1">
        <text>2-phosphoglycolate + H2O = glycolate + phosphate</text>
        <dbReference type="Rhea" id="RHEA:14369"/>
        <dbReference type="ChEBI" id="CHEBI:15377"/>
        <dbReference type="ChEBI" id="CHEBI:29805"/>
        <dbReference type="ChEBI" id="CHEBI:43474"/>
        <dbReference type="ChEBI" id="CHEBI:58033"/>
        <dbReference type="EC" id="3.1.3.18"/>
    </reaction>
</comment>
<evidence type="ECO:0000256" key="4">
    <source>
        <dbReference type="ARBA" id="ARBA00006171"/>
    </source>
</evidence>
<dbReference type="SUPFAM" id="SSF56784">
    <property type="entry name" value="HAD-like"/>
    <property type="match status" value="1"/>
</dbReference>
<evidence type="ECO:0000256" key="8">
    <source>
        <dbReference type="ARBA" id="ARBA00022842"/>
    </source>
</evidence>
<dbReference type="EC" id="3.1.3.18" evidence="5"/>
<evidence type="ECO:0000256" key="5">
    <source>
        <dbReference type="ARBA" id="ARBA00013078"/>
    </source>
</evidence>
<dbReference type="PANTHER" id="PTHR43434:SF23">
    <property type="entry name" value="PHOSPHOGLYCOLATE PHOSPHATASE"/>
    <property type="match status" value="1"/>
</dbReference>
<dbReference type="Gene3D" id="3.40.50.1000">
    <property type="entry name" value="HAD superfamily/HAD-like"/>
    <property type="match status" value="1"/>
</dbReference>
<sequence>MRPDRTEAVLFDLDGTLIDSAPDLGAAADQMRTERGLPSLPLARYRPMAGAGARGMLGVAFGITPEAPEFPELREEFFVKYESRMLHNTQVFDGVAELVEALRAAGLQWGVVTNKSERFTVPLTRAMALFESARAIVSGDTTPHAKPHPEPLFEAARRLGVAPAHCMYVGDDERDILAGRAAGMRTVAATYGYMGEQAEVARWDADAAIASPMELLKLLKQA</sequence>
<keyword evidence="11" id="KW-1185">Reference proteome</keyword>
<dbReference type="Gene3D" id="1.10.150.240">
    <property type="entry name" value="Putative phosphatase, domain 2"/>
    <property type="match status" value="1"/>
</dbReference>
<reference evidence="10" key="1">
    <citation type="submission" date="2023-06" db="EMBL/GenBank/DDBJ databases">
        <authorList>
            <person name="Jiang Y."/>
            <person name="Liu Q."/>
        </authorList>
    </citation>
    <scope>NUCLEOTIDE SEQUENCE</scope>
    <source>
        <strain evidence="10">CGMCC 1.12090</strain>
    </source>
</reference>
<comment type="caution">
    <text evidence="10">The sequence shown here is derived from an EMBL/GenBank/DDBJ whole genome shotgun (WGS) entry which is preliminary data.</text>
</comment>
<dbReference type="InterPro" id="IPR023214">
    <property type="entry name" value="HAD_sf"/>
</dbReference>
<evidence type="ECO:0000256" key="6">
    <source>
        <dbReference type="ARBA" id="ARBA00022723"/>
    </source>
</evidence>
<dbReference type="InterPro" id="IPR023198">
    <property type="entry name" value="PGP-like_dom2"/>
</dbReference>
<dbReference type="NCBIfam" id="TIGR01549">
    <property type="entry name" value="HAD-SF-IA-v1"/>
    <property type="match status" value="1"/>
</dbReference>
<dbReference type="NCBIfam" id="TIGR01449">
    <property type="entry name" value="PGP_bact"/>
    <property type="match status" value="1"/>
</dbReference>
<name>A0ABT8S1Q6_9BURK</name>
<dbReference type="Proteomes" id="UP001169027">
    <property type="component" value="Unassembled WGS sequence"/>
</dbReference>
<keyword evidence="7 10" id="KW-0378">Hydrolase</keyword>
<evidence type="ECO:0000256" key="1">
    <source>
        <dbReference type="ARBA" id="ARBA00000830"/>
    </source>
</evidence>
<keyword evidence="9" id="KW-0119">Carbohydrate metabolism</keyword>
<keyword evidence="8" id="KW-0460">Magnesium</keyword>